<name>A0A2N3HYT5_9BACT</name>
<evidence type="ECO:0000313" key="2">
    <source>
        <dbReference type="EMBL" id="PKQ63230.1"/>
    </source>
</evidence>
<sequence length="152" mass="17815">MNNKITDEIDFKVVDQLHAATLNFSNTSIELKKMYVIIIGIAVPALLILNKQNLDTSIFVVLYLLSVIFWLVDSFTYHHQVKLRLIGNKKLNEIYNRNNYNFNKTKPKNFIIDPFRKNEIINALCNSSHILYYLCFLVNSIGFILYKFDFIT</sequence>
<organism evidence="2 3">
    <name type="scientific">Labilibaculum filiforme</name>
    <dbReference type="NCBI Taxonomy" id="1940526"/>
    <lineage>
        <taxon>Bacteria</taxon>
        <taxon>Pseudomonadati</taxon>
        <taxon>Bacteroidota</taxon>
        <taxon>Bacteroidia</taxon>
        <taxon>Marinilabiliales</taxon>
        <taxon>Marinifilaceae</taxon>
        <taxon>Labilibaculum</taxon>
    </lineage>
</organism>
<dbReference type="AlphaFoldDB" id="A0A2N3HYT5"/>
<keyword evidence="1" id="KW-0812">Transmembrane</keyword>
<dbReference type="OrthoDB" id="1446458at2"/>
<dbReference type="RefSeq" id="WP_101261442.1">
    <property type="nucleotide sequence ID" value="NZ_MVDD01000006.1"/>
</dbReference>
<reference evidence="2 3" key="1">
    <citation type="journal article" date="2017" name="Front. Microbiol.">
        <title>Labilibaculum manganireducens gen. nov., sp. nov. and Labilibaculum filiforme sp. nov., Novel Bacteroidetes Isolated from Subsurface Sediments of the Baltic Sea.</title>
        <authorList>
            <person name="Vandieken V."/>
            <person name="Marshall I.P."/>
            <person name="Niemann H."/>
            <person name="Engelen B."/>
            <person name="Cypionka H."/>
        </authorList>
    </citation>
    <scope>NUCLEOTIDE SEQUENCE [LARGE SCALE GENOMIC DNA]</scope>
    <source>
        <strain evidence="2 3">59.16B</strain>
    </source>
</reference>
<dbReference type="Proteomes" id="UP000233535">
    <property type="component" value="Unassembled WGS sequence"/>
</dbReference>
<evidence type="ECO:0000313" key="3">
    <source>
        <dbReference type="Proteomes" id="UP000233535"/>
    </source>
</evidence>
<feature type="transmembrane region" description="Helical" evidence="1">
    <location>
        <begin position="34"/>
        <end position="50"/>
    </location>
</feature>
<comment type="caution">
    <text evidence="2">The sequence shown here is derived from an EMBL/GenBank/DDBJ whole genome shotgun (WGS) entry which is preliminary data.</text>
</comment>
<keyword evidence="1" id="KW-0472">Membrane</keyword>
<accession>A0A2N3HYT5</accession>
<proteinExistence type="predicted"/>
<keyword evidence="1" id="KW-1133">Transmembrane helix</keyword>
<feature type="transmembrane region" description="Helical" evidence="1">
    <location>
        <begin position="130"/>
        <end position="148"/>
    </location>
</feature>
<evidence type="ECO:0000256" key="1">
    <source>
        <dbReference type="SAM" id="Phobius"/>
    </source>
</evidence>
<feature type="transmembrane region" description="Helical" evidence="1">
    <location>
        <begin position="56"/>
        <end position="75"/>
    </location>
</feature>
<protein>
    <submittedName>
        <fullName evidence="2">Uncharacterized protein</fullName>
    </submittedName>
</protein>
<dbReference type="EMBL" id="MVDD01000006">
    <property type="protein sequence ID" value="PKQ63230.1"/>
    <property type="molecule type" value="Genomic_DNA"/>
</dbReference>
<keyword evidence="3" id="KW-1185">Reference proteome</keyword>
<gene>
    <name evidence="2" type="ORF">BZG02_10815</name>
</gene>